<comment type="caution">
    <text evidence="1">The sequence shown here is derived from an EMBL/GenBank/DDBJ whole genome shotgun (WGS) entry which is preliminary data.</text>
</comment>
<evidence type="ECO:0000313" key="2">
    <source>
        <dbReference type="Proteomes" id="UP000663879"/>
    </source>
</evidence>
<sequence>MSQNRDSQRFIKQKRDRPVSQKILNEINTNAEANLFLNGSNKKKMSLCHKKSKKSFDDSSICKICERDDGDLICKNCGHMWKGRQRIKCSTHTNTLFLMDFVFCPKCQTDDIKELEME</sequence>
<evidence type="ECO:0000313" key="1">
    <source>
        <dbReference type="EMBL" id="CAF0720597.1"/>
    </source>
</evidence>
<gene>
    <name evidence="1" type="ORF">OXX778_LOCUS2126</name>
</gene>
<dbReference type="AlphaFoldDB" id="A0A813MHC6"/>
<organism evidence="1 2">
    <name type="scientific">Brachionus calyciflorus</name>
    <dbReference type="NCBI Taxonomy" id="104777"/>
    <lineage>
        <taxon>Eukaryota</taxon>
        <taxon>Metazoa</taxon>
        <taxon>Spiralia</taxon>
        <taxon>Gnathifera</taxon>
        <taxon>Rotifera</taxon>
        <taxon>Eurotatoria</taxon>
        <taxon>Monogononta</taxon>
        <taxon>Pseudotrocha</taxon>
        <taxon>Ploima</taxon>
        <taxon>Brachionidae</taxon>
        <taxon>Brachionus</taxon>
    </lineage>
</organism>
<name>A0A813MHC6_9BILA</name>
<proteinExistence type="predicted"/>
<reference evidence="1" key="1">
    <citation type="submission" date="2021-02" db="EMBL/GenBank/DDBJ databases">
        <authorList>
            <person name="Nowell W R."/>
        </authorList>
    </citation>
    <scope>NUCLEOTIDE SEQUENCE</scope>
    <source>
        <strain evidence="1">Ploen Becks lab</strain>
    </source>
</reference>
<dbReference type="Proteomes" id="UP000663879">
    <property type="component" value="Unassembled WGS sequence"/>
</dbReference>
<keyword evidence="2" id="KW-1185">Reference proteome</keyword>
<protein>
    <submittedName>
        <fullName evidence="1">Uncharacterized protein</fullName>
    </submittedName>
</protein>
<dbReference type="EMBL" id="CAJNOC010000157">
    <property type="protein sequence ID" value="CAF0720597.1"/>
    <property type="molecule type" value="Genomic_DNA"/>
</dbReference>
<accession>A0A813MHC6</accession>
<dbReference type="OrthoDB" id="5974613at2759"/>